<name>A0A6N7ERE6_9GAMM</name>
<evidence type="ECO:0000256" key="12">
    <source>
        <dbReference type="ARBA" id="ARBA00022840"/>
    </source>
</evidence>
<dbReference type="EMBL" id="WHNW01000002">
    <property type="protein sequence ID" value="MPV85444.1"/>
    <property type="molecule type" value="Genomic_DNA"/>
</dbReference>
<comment type="subunit">
    <text evidence="5 14">Monomer.</text>
</comment>
<feature type="binding site" evidence="14">
    <location>
        <position position="146"/>
    </location>
    <ligand>
        <name>substrate</name>
    </ligand>
</feature>
<dbReference type="SUPFAM" id="SSF53748">
    <property type="entry name" value="Phosphoglycerate kinase"/>
    <property type="match status" value="1"/>
</dbReference>
<evidence type="ECO:0000256" key="1">
    <source>
        <dbReference type="ARBA" id="ARBA00000642"/>
    </source>
</evidence>
<evidence type="ECO:0000256" key="16">
    <source>
        <dbReference type="PIRSR" id="PIRSR000724-2"/>
    </source>
</evidence>
<keyword evidence="9 14" id="KW-0808">Transferase</keyword>
<dbReference type="FunCoup" id="A0A6N7ERE6">
    <property type="interactions" value="453"/>
</dbReference>
<dbReference type="PANTHER" id="PTHR11406:SF23">
    <property type="entry name" value="PHOSPHOGLYCERATE KINASE 1, CHLOROPLASTIC-RELATED"/>
    <property type="match status" value="1"/>
</dbReference>
<comment type="subcellular location">
    <subcellularLocation>
        <location evidence="2 14">Cytoplasm</location>
    </subcellularLocation>
</comment>
<feature type="binding site" evidence="15">
    <location>
        <position position="36"/>
    </location>
    <ligand>
        <name>(2R)-3-phosphoglycerate</name>
        <dbReference type="ChEBI" id="CHEBI:58272"/>
    </ligand>
</feature>
<evidence type="ECO:0000256" key="9">
    <source>
        <dbReference type="ARBA" id="ARBA00022679"/>
    </source>
</evidence>
<dbReference type="InterPro" id="IPR015911">
    <property type="entry name" value="Phosphoglycerate_kinase_CS"/>
</dbReference>
<dbReference type="InterPro" id="IPR015824">
    <property type="entry name" value="Phosphoglycerate_kinase_N"/>
</dbReference>
<evidence type="ECO:0000256" key="7">
    <source>
        <dbReference type="ARBA" id="ARBA00016471"/>
    </source>
</evidence>
<feature type="binding site" evidence="14 16">
    <location>
        <position position="319"/>
    </location>
    <ligand>
        <name>ATP</name>
        <dbReference type="ChEBI" id="CHEBI:30616"/>
    </ligand>
</feature>
<feature type="binding site" evidence="14">
    <location>
        <position position="36"/>
    </location>
    <ligand>
        <name>substrate</name>
    </ligand>
</feature>
<organism evidence="18 19">
    <name type="scientific">Ostreibacterium oceani</name>
    <dbReference type="NCBI Taxonomy" id="2654998"/>
    <lineage>
        <taxon>Bacteria</taxon>
        <taxon>Pseudomonadati</taxon>
        <taxon>Pseudomonadota</taxon>
        <taxon>Gammaproteobacteria</taxon>
        <taxon>Cardiobacteriales</taxon>
        <taxon>Ostreibacteriaceae</taxon>
        <taxon>Ostreibacterium</taxon>
    </lineage>
</organism>
<evidence type="ECO:0000256" key="4">
    <source>
        <dbReference type="ARBA" id="ARBA00008982"/>
    </source>
</evidence>
<feature type="binding site" evidence="15">
    <location>
        <position position="113"/>
    </location>
    <ligand>
        <name>(2R)-3-phosphoglycerate</name>
        <dbReference type="ChEBI" id="CHEBI:58272"/>
    </ligand>
</feature>
<comment type="catalytic activity">
    <reaction evidence="1 14 17">
        <text>(2R)-3-phosphoglycerate + ATP = (2R)-3-phospho-glyceroyl phosphate + ADP</text>
        <dbReference type="Rhea" id="RHEA:14801"/>
        <dbReference type="ChEBI" id="CHEBI:30616"/>
        <dbReference type="ChEBI" id="CHEBI:57604"/>
        <dbReference type="ChEBI" id="CHEBI:58272"/>
        <dbReference type="ChEBI" id="CHEBI:456216"/>
        <dbReference type="EC" id="2.7.2.3"/>
    </reaction>
</comment>
<reference evidence="18 19" key="1">
    <citation type="submission" date="2019-10" db="EMBL/GenBank/DDBJ databases">
        <title>Cardiobacteriales fam. a chemoheterotrophic member of the order Cardiobacteriales, and proposal of Cardiobacteriales fam. nov.</title>
        <authorList>
            <person name="Wang C."/>
        </authorList>
    </citation>
    <scope>NUCLEOTIDE SEQUENCE [LARGE SCALE GENOMIC DNA]</scope>
    <source>
        <strain evidence="18 19">ML27</strain>
    </source>
</reference>
<comment type="caution">
    <text evidence="14">Lacks conserved residue(s) required for the propagation of feature annotation.</text>
</comment>
<evidence type="ECO:0000256" key="8">
    <source>
        <dbReference type="ARBA" id="ARBA00022490"/>
    </source>
</evidence>
<dbReference type="GO" id="GO:0004618">
    <property type="term" value="F:phosphoglycerate kinase activity"/>
    <property type="evidence" value="ECO:0007669"/>
    <property type="project" value="UniProtKB-UniRule"/>
</dbReference>
<evidence type="ECO:0000256" key="2">
    <source>
        <dbReference type="ARBA" id="ARBA00004496"/>
    </source>
</evidence>
<dbReference type="Proteomes" id="UP000471298">
    <property type="component" value="Unassembled WGS sequence"/>
</dbReference>
<dbReference type="EC" id="2.7.2.3" evidence="6 14"/>
<feature type="binding site" evidence="14 16">
    <location>
        <begin position="345"/>
        <end position="348"/>
    </location>
    <ligand>
        <name>ATP</name>
        <dbReference type="ChEBI" id="CHEBI:30616"/>
    </ligand>
</feature>
<gene>
    <name evidence="14 18" type="primary">pgk</name>
    <name evidence="18" type="ORF">GCU85_01680</name>
</gene>
<comment type="caution">
    <text evidence="18">The sequence shown here is derived from an EMBL/GenBank/DDBJ whole genome shotgun (WGS) entry which is preliminary data.</text>
</comment>
<protein>
    <recommendedName>
        <fullName evidence="7 14">Phosphoglycerate kinase</fullName>
        <ecNumber evidence="6 14">2.7.2.3</ecNumber>
    </recommendedName>
</protein>
<dbReference type="GO" id="GO:0005829">
    <property type="term" value="C:cytosol"/>
    <property type="evidence" value="ECO:0007669"/>
    <property type="project" value="TreeGrafter"/>
</dbReference>
<dbReference type="HAMAP" id="MF_00145">
    <property type="entry name" value="Phosphoglyc_kinase"/>
    <property type="match status" value="1"/>
</dbReference>
<comment type="similarity">
    <text evidence="4 14 17">Belongs to the phosphoglycerate kinase family.</text>
</comment>
<dbReference type="InterPro" id="IPR036043">
    <property type="entry name" value="Phosphoglycerate_kinase_sf"/>
</dbReference>
<dbReference type="GO" id="GO:0006096">
    <property type="term" value="P:glycolytic process"/>
    <property type="evidence" value="ECO:0007669"/>
    <property type="project" value="UniProtKB-UniRule"/>
</dbReference>
<feature type="binding site" evidence="15">
    <location>
        <position position="146"/>
    </location>
    <ligand>
        <name>(2R)-3-phosphoglycerate</name>
        <dbReference type="ChEBI" id="CHEBI:58272"/>
    </ligand>
</feature>
<evidence type="ECO:0000256" key="15">
    <source>
        <dbReference type="PIRSR" id="PIRSR000724-1"/>
    </source>
</evidence>
<feature type="binding site" evidence="14 16">
    <location>
        <position position="197"/>
    </location>
    <ligand>
        <name>ATP</name>
        <dbReference type="ChEBI" id="CHEBI:30616"/>
    </ligand>
</feature>
<evidence type="ECO:0000313" key="19">
    <source>
        <dbReference type="Proteomes" id="UP000471298"/>
    </source>
</evidence>
<evidence type="ECO:0000256" key="17">
    <source>
        <dbReference type="RuleBase" id="RU000532"/>
    </source>
</evidence>
<dbReference type="GO" id="GO:0005524">
    <property type="term" value="F:ATP binding"/>
    <property type="evidence" value="ECO:0007669"/>
    <property type="project" value="UniProtKB-KW"/>
</dbReference>
<dbReference type="PRINTS" id="PR00477">
    <property type="entry name" value="PHGLYCKINASE"/>
</dbReference>
<dbReference type="GO" id="GO:0006094">
    <property type="term" value="P:gluconeogenesis"/>
    <property type="evidence" value="ECO:0007669"/>
    <property type="project" value="TreeGrafter"/>
</dbReference>
<dbReference type="UniPathway" id="UPA00109">
    <property type="reaction ID" value="UER00185"/>
</dbReference>
<keyword evidence="19" id="KW-1185">Reference proteome</keyword>
<dbReference type="PROSITE" id="PS00111">
    <property type="entry name" value="PGLYCERATE_KINASE"/>
    <property type="match status" value="1"/>
</dbReference>
<dbReference type="InParanoid" id="A0A6N7ERE6"/>
<proteinExistence type="inferred from homology"/>
<dbReference type="Gene3D" id="3.40.50.1260">
    <property type="entry name" value="Phosphoglycerate kinase, N-terminal domain"/>
    <property type="match status" value="2"/>
</dbReference>
<dbReference type="PIRSF" id="PIRSF000724">
    <property type="entry name" value="Pgk"/>
    <property type="match status" value="1"/>
</dbReference>
<comment type="pathway">
    <text evidence="3 14">Carbohydrate degradation; glycolysis; pyruvate from D-glyceraldehyde 3-phosphate: step 2/5.</text>
</comment>
<dbReference type="Pfam" id="PF00162">
    <property type="entry name" value="PGK"/>
    <property type="match status" value="1"/>
</dbReference>
<evidence type="ECO:0000256" key="5">
    <source>
        <dbReference type="ARBA" id="ARBA00011245"/>
    </source>
</evidence>
<evidence type="ECO:0000256" key="14">
    <source>
        <dbReference type="HAMAP-Rule" id="MF_00145"/>
    </source>
</evidence>
<evidence type="ECO:0000256" key="13">
    <source>
        <dbReference type="ARBA" id="ARBA00023152"/>
    </source>
</evidence>
<keyword evidence="11 14" id="KW-0418">Kinase</keyword>
<accession>A0A6N7ERE6</accession>
<keyword evidence="10 14" id="KW-0547">Nucleotide-binding</keyword>
<evidence type="ECO:0000256" key="3">
    <source>
        <dbReference type="ARBA" id="ARBA00004838"/>
    </source>
</evidence>
<evidence type="ECO:0000256" key="10">
    <source>
        <dbReference type="ARBA" id="ARBA00022741"/>
    </source>
</evidence>
<feature type="binding site" evidence="14 15">
    <location>
        <begin position="21"/>
        <end position="23"/>
    </location>
    <ligand>
        <name>substrate</name>
    </ligand>
</feature>
<evidence type="ECO:0000313" key="18">
    <source>
        <dbReference type="EMBL" id="MPV85444.1"/>
    </source>
</evidence>
<evidence type="ECO:0000256" key="11">
    <source>
        <dbReference type="ARBA" id="ARBA00022777"/>
    </source>
</evidence>
<evidence type="ECO:0000256" key="6">
    <source>
        <dbReference type="ARBA" id="ARBA00013061"/>
    </source>
</evidence>
<dbReference type="RefSeq" id="WP_152809325.1">
    <property type="nucleotide sequence ID" value="NZ_WHNW01000002.1"/>
</dbReference>
<dbReference type="AlphaFoldDB" id="A0A6N7ERE6"/>
<feature type="binding site" evidence="14">
    <location>
        <position position="113"/>
    </location>
    <ligand>
        <name>substrate</name>
    </ligand>
</feature>
<dbReference type="FunFam" id="3.40.50.1260:FF:000002">
    <property type="entry name" value="Phosphoglycerate kinase"/>
    <property type="match status" value="1"/>
</dbReference>
<dbReference type="FunFam" id="3.40.50.1260:FF:000001">
    <property type="entry name" value="Phosphoglycerate kinase"/>
    <property type="match status" value="1"/>
</dbReference>
<dbReference type="InterPro" id="IPR001576">
    <property type="entry name" value="Phosphoglycerate_kinase"/>
</dbReference>
<sequence>MPFLKMTDLDLSGKKVFIREDFNVPIKNGEIQNDARLQAALETIQLALAKGAAVILGSHLGRPAEGKFDPELTLAPVASWLTKHLRQNVELLHDYLHGVSVAPGQVVLLENLRFNVGEKKCYDALSKQLGELADVFVMDAFGTAHRAQASTYGVAKFAPIACGGPLLVREIENIERSLSNAQHPIVAIVGGSKVSSKLALLDALIEKVDTLIVGGGIANTFLAATGARVGKSLHEPDLISVCHEILEKAHRLNTLIPMPIDVGTAEHFDEHAECVFKDIIDTTRDDMILDVGPKTAKNYAKLIQQSKTVIWNGPIGVFEFAHFTQGTEKLAQTIAGADAFSIAGGGDTIAAIDQFNVHDGISYITTGGGAFLEYMEGKKLPAIAILESRFADSNKI</sequence>
<dbReference type="GO" id="GO:0043531">
    <property type="term" value="F:ADP binding"/>
    <property type="evidence" value="ECO:0007669"/>
    <property type="project" value="TreeGrafter"/>
</dbReference>
<feature type="binding site" evidence="14 15">
    <location>
        <begin position="59"/>
        <end position="62"/>
    </location>
    <ligand>
        <name>substrate</name>
    </ligand>
</feature>
<keyword evidence="8 14" id="KW-0963">Cytoplasm</keyword>
<keyword evidence="12 14" id="KW-0067">ATP-binding</keyword>
<keyword evidence="13 14" id="KW-0324">Glycolysis</keyword>
<dbReference type="PANTHER" id="PTHR11406">
    <property type="entry name" value="PHOSPHOGLYCERATE KINASE"/>
    <property type="match status" value="1"/>
</dbReference>